<sequence length="356" mass="40770">MTHSLSSLLQEILAESETCLKQAEHHPNRTAWLRIIQSLQRIGSLELSRLDAKILAATLEDLEQGFAAFQNYTHQRKVTVFGSARLEPESPEYRQAQLFAHCISQRGFMVMTGGGGGIMEAGNLGAGLENSFGLNIQLPFEQMANPVIAASNRVINFKYFFSRKLFFVKETDAVVLFPGGFGTQDEAFECLTLMQTGKTKLMPLILVDKTGGRYWKEWDEYVREHLLSRGLISPEDLFLYTLTDDVGDACQQITDFYRIFHSNRYVRELLVLRLNAELSAEALETLNEEFADILDSGQIQQTQALPEEAEEDIAHLPRLVMHFNQRNFGRLWQMVRRINRLHPQHPEHLQMRPEQK</sequence>
<dbReference type="InterPro" id="IPR031100">
    <property type="entry name" value="LOG_fam"/>
</dbReference>
<evidence type="ECO:0000313" key="2">
    <source>
        <dbReference type="Proteomes" id="UP000830835"/>
    </source>
</evidence>
<organism evidence="1 2">
    <name type="scientific">Thermostichus vulcanus str. 'Rupite'</name>
    <dbReference type="NCBI Taxonomy" id="2813851"/>
    <lineage>
        <taxon>Bacteria</taxon>
        <taxon>Bacillati</taxon>
        <taxon>Cyanobacteriota</taxon>
        <taxon>Cyanophyceae</taxon>
        <taxon>Thermostichales</taxon>
        <taxon>Thermostichaceae</taxon>
        <taxon>Thermostichus</taxon>
    </lineage>
</organism>
<keyword evidence="2" id="KW-1185">Reference proteome</keyword>
<comment type="caution">
    <text evidence="1">The sequence shown here is derived from an EMBL/GenBank/DDBJ whole genome shotgun (WGS) entry which is preliminary data.</text>
</comment>
<gene>
    <name evidence="1" type="ORF">JX360_16105</name>
</gene>
<proteinExistence type="predicted"/>
<dbReference type="Pfam" id="PF03641">
    <property type="entry name" value="Lysine_decarbox"/>
    <property type="match status" value="1"/>
</dbReference>
<dbReference type="PANTHER" id="PTHR43393:SF2">
    <property type="entry name" value="CYTOKININ RIBOSIDE 5'-MONOPHOSPHATE PHOSPHORIBOHYDROLASE"/>
    <property type="match status" value="1"/>
</dbReference>
<reference evidence="1" key="1">
    <citation type="submission" date="2021-02" db="EMBL/GenBank/DDBJ databases">
        <title>The CRISPR/cas machinery reduction and long-range gene transfer in the hot spring cyanobacterium Synechococcus.</title>
        <authorList>
            <person name="Dvorak P."/>
            <person name="Jahodarova E."/>
            <person name="Hasler P."/>
            <person name="Poulickova A."/>
        </authorList>
    </citation>
    <scope>NUCLEOTIDE SEQUENCE</scope>
    <source>
        <strain evidence="1">Rupite</strain>
    </source>
</reference>
<dbReference type="PANTHER" id="PTHR43393">
    <property type="entry name" value="CYTOKININ RIBOSIDE 5'-MONOPHOSPHATE PHOSPHORIBOHYDROLASE"/>
    <property type="match status" value="1"/>
</dbReference>
<accession>A0ABT0CF58</accession>
<dbReference type="EMBL" id="JAFIRA010000063">
    <property type="protein sequence ID" value="MCJ2544410.1"/>
    <property type="molecule type" value="Genomic_DNA"/>
</dbReference>
<dbReference type="RefSeq" id="WP_244352939.1">
    <property type="nucleotide sequence ID" value="NZ_JAFIRA010000063.1"/>
</dbReference>
<name>A0ABT0CF58_THEVL</name>
<dbReference type="Proteomes" id="UP000830835">
    <property type="component" value="Unassembled WGS sequence"/>
</dbReference>
<dbReference type="InterPro" id="IPR052341">
    <property type="entry name" value="LOG_family_nucleotidases"/>
</dbReference>
<dbReference type="SUPFAM" id="SSF102405">
    <property type="entry name" value="MCP/YpsA-like"/>
    <property type="match status" value="1"/>
</dbReference>
<dbReference type="Gene3D" id="3.40.50.450">
    <property type="match status" value="1"/>
</dbReference>
<protein>
    <submittedName>
        <fullName evidence="1">LOG family protein</fullName>
    </submittedName>
</protein>
<evidence type="ECO:0000313" key="1">
    <source>
        <dbReference type="EMBL" id="MCJ2544410.1"/>
    </source>
</evidence>